<feature type="region of interest" description="Disordered" evidence="1">
    <location>
        <begin position="56"/>
        <end position="144"/>
    </location>
</feature>
<feature type="compositionally biased region" description="Low complexity" evidence="1">
    <location>
        <begin position="128"/>
        <end position="144"/>
    </location>
</feature>
<evidence type="ECO:0000313" key="4">
    <source>
        <dbReference type="Proteomes" id="UP000064967"/>
    </source>
</evidence>
<gene>
    <name evidence="3" type="ORF">AKJ09_09290</name>
</gene>
<sequence length="211" mass="21020">MYGNGYPYIPPASPPPPRRTGLPPLAISAIAVGVVGVLGVGSCVLVGGFYALRGAGAAEADAPREPVAANEPSDRDDRRGSGAANPPASKTWNLADEDDTNENTAASKNTNTNGAAANQPSTAGKGGSTPPSATGTSTSPSGGASPRWFCNATGWVRVCGFANVCSNQTVFGSGFGSDRMVASTTAKNACEGMARAKGGYGGSCSVSCSLR</sequence>
<evidence type="ECO:0000313" key="3">
    <source>
        <dbReference type="EMBL" id="AKV02627.1"/>
    </source>
</evidence>
<proteinExistence type="predicted"/>
<organism evidence="3 4">
    <name type="scientific">Labilithrix luteola</name>
    <dbReference type="NCBI Taxonomy" id="1391654"/>
    <lineage>
        <taxon>Bacteria</taxon>
        <taxon>Pseudomonadati</taxon>
        <taxon>Myxococcota</taxon>
        <taxon>Polyangia</taxon>
        <taxon>Polyangiales</taxon>
        <taxon>Labilitrichaceae</taxon>
        <taxon>Labilithrix</taxon>
    </lineage>
</organism>
<accession>A0A0K1QAC3</accession>
<dbReference type="STRING" id="1391654.AKJ09_09290"/>
<protein>
    <recommendedName>
        <fullName evidence="5">DUF4189 domain-containing protein</fullName>
    </recommendedName>
</protein>
<feature type="compositionally biased region" description="Polar residues" evidence="1">
    <location>
        <begin position="102"/>
        <end position="122"/>
    </location>
</feature>
<keyword evidence="2" id="KW-0812">Transmembrane</keyword>
<evidence type="ECO:0008006" key="5">
    <source>
        <dbReference type="Google" id="ProtNLM"/>
    </source>
</evidence>
<dbReference type="AlphaFoldDB" id="A0A0K1QAC3"/>
<evidence type="ECO:0000256" key="1">
    <source>
        <dbReference type="SAM" id="MobiDB-lite"/>
    </source>
</evidence>
<evidence type="ECO:0000256" key="2">
    <source>
        <dbReference type="SAM" id="Phobius"/>
    </source>
</evidence>
<keyword evidence="2" id="KW-1133">Transmembrane helix</keyword>
<dbReference type="KEGG" id="llu:AKJ09_09290"/>
<dbReference type="OrthoDB" id="5517549at2"/>
<keyword evidence="4" id="KW-1185">Reference proteome</keyword>
<reference evidence="3 4" key="1">
    <citation type="submission" date="2015-08" db="EMBL/GenBank/DDBJ databases">
        <authorList>
            <person name="Babu N.S."/>
            <person name="Beckwith C.J."/>
            <person name="Beseler K.G."/>
            <person name="Brison A."/>
            <person name="Carone J.V."/>
            <person name="Caskin T.P."/>
            <person name="Diamond M."/>
            <person name="Durham M.E."/>
            <person name="Foxe J.M."/>
            <person name="Go M."/>
            <person name="Henderson B.A."/>
            <person name="Jones I.B."/>
            <person name="McGettigan J.A."/>
            <person name="Micheletti S.J."/>
            <person name="Nasrallah M.E."/>
            <person name="Ortiz D."/>
            <person name="Piller C.R."/>
            <person name="Privatt S.R."/>
            <person name="Schneider S.L."/>
            <person name="Sharp S."/>
            <person name="Smith T.C."/>
            <person name="Stanton J.D."/>
            <person name="Ullery H.E."/>
            <person name="Wilson R.J."/>
            <person name="Serrano M.G."/>
            <person name="Buck G."/>
            <person name="Lee V."/>
            <person name="Wang Y."/>
            <person name="Carvalho R."/>
            <person name="Voegtly L."/>
            <person name="Shi R."/>
            <person name="Duckworth R."/>
            <person name="Johnson A."/>
            <person name="Loviza R."/>
            <person name="Walstead R."/>
            <person name="Shah Z."/>
            <person name="Kiflezghi M."/>
            <person name="Wade K."/>
            <person name="Ball S.L."/>
            <person name="Bradley K.W."/>
            <person name="Asai D.J."/>
            <person name="Bowman C.A."/>
            <person name="Russell D.A."/>
            <person name="Pope W.H."/>
            <person name="Jacobs-Sera D."/>
            <person name="Hendrix R.W."/>
            <person name="Hatfull G.F."/>
        </authorList>
    </citation>
    <scope>NUCLEOTIDE SEQUENCE [LARGE SCALE GENOMIC DNA]</scope>
    <source>
        <strain evidence="3 4">DSM 27648</strain>
    </source>
</reference>
<name>A0A0K1QAC3_9BACT</name>
<feature type="transmembrane region" description="Helical" evidence="2">
    <location>
        <begin position="25"/>
        <end position="52"/>
    </location>
</feature>
<dbReference type="EMBL" id="CP012333">
    <property type="protein sequence ID" value="AKV02627.1"/>
    <property type="molecule type" value="Genomic_DNA"/>
</dbReference>
<dbReference type="Proteomes" id="UP000064967">
    <property type="component" value="Chromosome"/>
</dbReference>
<keyword evidence="2" id="KW-0472">Membrane</keyword>